<keyword evidence="2" id="KW-1185">Reference proteome</keyword>
<proteinExistence type="predicted"/>
<accession>A0A1R3H0R4</accession>
<sequence length="48" mass="5299">MSVCNVSFLGEECEECVLAGFGLEIQGPFWCVSMEERKGSRGVKNVRS</sequence>
<reference evidence="2" key="1">
    <citation type="submission" date="2013-09" db="EMBL/GenBank/DDBJ databases">
        <title>Corchorus olitorius genome sequencing.</title>
        <authorList>
            <person name="Alam M."/>
            <person name="Haque M.S."/>
            <person name="Islam M.S."/>
            <person name="Emdad E.M."/>
            <person name="Islam M.M."/>
            <person name="Ahmed B."/>
            <person name="Halim A."/>
            <person name="Hossen Q.M.M."/>
            <person name="Hossain M.Z."/>
            <person name="Ahmed R."/>
            <person name="Khan M.M."/>
            <person name="Islam R."/>
            <person name="Rashid M.M."/>
            <person name="Khan S.A."/>
            <person name="Rahman M.S."/>
            <person name="Alam M."/>
            <person name="Yahiya A.S."/>
            <person name="Khan M.S."/>
            <person name="Azam M.S."/>
            <person name="Haque T."/>
            <person name="Lashkar M.Z.H."/>
            <person name="Akhand A.I."/>
            <person name="Morshed G."/>
            <person name="Roy S."/>
            <person name="Uddin K.S."/>
            <person name="Rabeya T."/>
            <person name="Hossain A.S."/>
            <person name="Chowdhury A."/>
            <person name="Snigdha A.R."/>
            <person name="Mortoza M.S."/>
            <person name="Matin S.A."/>
            <person name="Hoque S.M.E."/>
            <person name="Islam M.K."/>
            <person name="Roy D.K."/>
            <person name="Haider R."/>
            <person name="Moosa M.M."/>
            <person name="Elias S.M."/>
            <person name="Hasan A.M."/>
            <person name="Jahan S."/>
            <person name="Shafiuddin M."/>
            <person name="Mahmood N."/>
            <person name="Shommy N.S."/>
        </authorList>
    </citation>
    <scope>NUCLEOTIDE SEQUENCE [LARGE SCALE GENOMIC DNA]</scope>
    <source>
        <strain evidence="2">cv. O-4</strain>
    </source>
</reference>
<protein>
    <submittedName>
        <fullName evidence="1">Uncharacterized protein</fullName>
    </submittedName>
</protein>
<evidence type="ECO:0000313" key="1">
    <source>
        <dbReference type="EMBL" id="OMO63945.1"/>
    </source>
</evidence>
<name>A0A1R3H0R4_9ROSI</name>
<evidence type="ECO:0000313" key="2">
    <source>
        <dbReference type="Proteomes" id="UP000187203"/>
    </source>
</evidence>
<comment type="caution">
    <text evidence="1">The sequence shown here is derived from an EMBL/GenBank/DDBJ whole genome shotgun (WGS) entry which is preliminary data.</text>
</comment>
<dbReference type="EMBL" id="AWUE01021032">
    <property type="protein sequence ID" value="OMO63945.1"/>
    <property type="molecule type" value="Genomic_DNA"/>
</dbReference>
<gene>
    <name evidence="1" type="ORF">COLO4_32161</name>
</gene>
<dbReference type="AlphaFoldDB" id="A0A1R3H0R4"/>
<dbReference type="Proteomes" id="UP000187203">
    <property type="component" value="Unassembled WGS sequence"/>
</dbReference>
<organism evidence="1 2">
    <name type="scientific">Corchorus olitorius</name>
    <dbReference type="NCBI Taxonomy" id="93759"/>
    <lineage>
        <taxon>Eukaryota</taxon>
        <taxon>Viridiplantae</taxon>
        <taxon>Streptophyta</taxon>
        <taxon>Embryophyta</taxon>
        <taxon>Tracheophyta</taxon>
        <taxon>Spermatophyta</taxon>
        <taxon>Magnoliopsida</taxon>
        <taxon>eudicotyledons</taxon>
        <taxon>Gunneridae</taxon>
        <taxon>Pentapetalae</taxon>
        <taxon>rosids</taxon>
        <taxon>malvids</taxon>
        <taxon>Malvales</taxon>
        <taxon>Malvaceae</taxon>
        <taxon>Grewioideae</taxon>
        <taxon>Apeibeae</taxon>
        <taxon>Corchorus</taxon>
    </lineage>
</organism>